<sequence length="315" mass="33717">MENRFQQAAIATWIGIIANAILAILKGITGWLSGSRALIADAAHSASDVAGSIAVLAGLKTAQKPPDKDHPYGHGKAENIATIIVAILLIVVGFEIAISSIGAFFGGVTRAPGIMALVVIFFSLITKEILYHYKSRLAKKINSSALMAEAWHHRSDSISSLAAFIGIAGAMFGQAMNLPLLVYLDPLAGLAVSVLVMKVGFTLAKESSQVMLEQVLSDDEVKPIAESAENVEGVIRVDELLARTHGHYIIVDIKVSVDPSISVEKGHTISKNVKKCLIKNYDTVQNVFVHVNPYRPDDGGTVTDLSPKSKEKKRA</sequence>
<dbReference type="GO" id="GO:0008324">
    <property type="term" value="F:monoatomic cation transmembrane transporter activity"/>
    <property type="evidence" value="ECO:0007669"/>
    <property type="project" value="InterPro"/>
</dbReference>
<dbReference type="InterPro" id="IPR050291">
    <property type="entry name" value="CDF_Transporter"/>
</dbReference>
<evidence type="ECO:0000256" key="5">
    <source>
        <dbReference type="ARBA" id="ARBA00022989"/>
    </source>
</evidence>
<organism evidence="10 11">
    <name type="scientific">Bacillus selenitireducens (strain ATCC 700615 / DSM 15326 / MLS10)</name>
    <dbReference type="NCBI Taxonomy" id="439292"/>
    <lineage>
        <taxon>Bacteria</taxon>
        <taxon>Bacillati</taxon>
        <taxon>Bacillota</taxon>
        <taxon>Bacilli</taxon>
        <taxon>Bacillales</taxon>
        <taxon>Bacillaceae</taxon>
        <taxon>Salisediminibacterium</taxon>
    </lineage>
</organism>
<dbReference type="SUPFAM" id="SSF161111">
    <property type="entry name" value="Cation efflux protein transmembrane domain-like"/>
    <property type="match status" value="1"/>
</dbReference>
<keyword evidence="11" id="KW-1185">Reference proteome</keyword>
<dbReference type="PANTHER" id="PTHR43840:SF15">
    <property type="entry name" value="MITOCHONDRIAL METAL TRANSPORTER 1-RELATED"/>
    <property type="match status" value="1"/>
</dbReference>
<feature type="transmembrane region" description="Helical" evidence="7">
    <location>
        <begin position="111"/>
        <end position="130"/>
    </location>
</feature>
<keyword evidence="3" id="KW-0813">Transport</keyword>
<keyword evidence="6 7" id="KW-0472">Membrane</keyword>
<dbReference type="HOGENOM" id="CLU_013430_3_6_9"/>
<evidence type="ECO:0000256" key="3">
    <source>
        <dbReference type="ARBA" id="ARBA00022448"/>
    </source>
</evidence>
<dbReference type="InterPro" id="IPR027469">
    <property type="entry name" value="Cation_efflux_TMD_sf"/>
</dbReference>
<dbReference type="Pfam" id="PF16916">
    <property type="entry name" value="ZT_dimer"/>
    <property type="match status" value="1"/>
</dbReference>
<dbReference type="Pfam" id="PF01545">
    <property type="entry name" value="Cation_efflux"/>
    <property type="match status" value="1"/>
</dbReference>
<accession>D6XWU1</accession>
<dbReference type="AlphaFoldDB" id="D6XWU1"/>
<dbReference type="Gene3D" id="1.20.1510.10">
    <property type="entry name" value="Cation efflux protein transmembrane domain"/>
    <property type="match status" value="1"/>
</dbReference>
<dbReference type="NCBIfam" id="TIGR01297">
    <property type="entry name" value="CDF"/>
    <property type="match status" value="1"/>
</dbReference>
<dbReference type="RefSeq" id="WP_013173339.1">
    <property type="nucleotide sequence ID" value="NC_014219.1"/>
</dbReference>
<dbReference type="EMBL" id="CP001791">
    <property type="protein sequence ID" value="ADH99917.1"/>
    <property type="molecule type" value="Genomic_DNA"/>
</dbReference>
<feature type="domain" description="Cation efflux protein transmembrane" evidence="8">
    <location>
        <begin position="13"/>
        <end position="212"/>
    </location>
</feature>
<feature type="transmembrane region" description="Helical" evidence="7">
    <location>
        <begin position="161"/>
        <end position="181"/>
    </location>
</feature>
<proteinExistence type="inferred from homology"/>
<protein>
    <submittedName>
        <fullName evidence="10">Cation diffusion facilitator family transporter</fullName>
    </submittedName>
</protein>
<evidence type="ECO:0000256" key="4">
    <source>
        <dbReference type="ARBA" id="ARBA00022692"/>
    </source>
</evidence>
<dbReference type="Gene3D" id="3.30.70.1350">
    <property type="entry name" value="Cation efflux protein, cytoplasmic domain"/>
    <property type="match status" value="1"/>
</dbReference>
<evidence type="ECO:0000313" key="11">
    <source>
        <dbReference type="Proteomes" id="UP000000271"/>
    </source>
</evidence>
<feature type="transmembrane region" description="Helical" evidence="7">
    <location>
        <begin position="80"/>
        <end position="105"/>
    </location>
</feature>
<comment type="similarity">
    <text evidence="2">Belongs to the cation diffusion facilitator (CDF) transporter (TC 2.A.4) family.</text>
</comment>
<dbReference type="InterPro" id="IPR036837">
    <property type="entry name" value="Cation_efflux_CTD_sf"/>
</dbReference>
<gene>
    <name evidence="10" type="ordered locus">Bsel_2415</name>
</gene>
<evidence type="ECO:0000256" key="2">
    <source>
        <dbReference type="ARBA" id="ARBA00008114"/>
    </source>
</evidence>
<dbReference type="FunFam" id="1.20.1510.10:FF:000006">
    <property type="entry name" value="Divalent cation efflux transporter"/>
    <property type="match status" value="1"/>
</dbReference>
<dbReference type="GO" id="GO:0016020">
    <property type="term" value="C:membrane"/>
    <property type="evidence" value="ECO:0007669"/>
    <property type="project" value="UniProtKB-SubCell"/>
</dbReference>
<comment type="subcellular location">
    <subcellularLocation>
        <location evidence="1">Membrane</location>
        <topology evidence="1">Multi-pass membrane protein</topology>
    </subcellularLocation>
</comment>
<dbReference type="KEGG" id="bse:Bsel_2415"/>
<evidence type="ECO:0000256" key="1">
    <source>
        <dbReference type="ARBA" id="ARBA00004141"/>
    </source>
</evidence>
<dbReference type="eggNOG" id="COG0053">
    <property type="taxonomic scope" value="Bacteria"/>
</dbReference>
<dbReference type="InterPro" id="IPR027470">
    <property type="entry name" value="Cation_efflux_CTD"/>
</dbReference>
<evidence type="ECO:0000313" key="10">
    <source>
        <dbReference type="EMBL" id="ADH99917.1"/>
    </source>
</evidence>
<evidence type="ECO:0000259" key="9">
    <source>
        <dbReference type="Pfam" id="PF16916"/>
    </source>
</evidence>
<dbReference type="SUPFAM" id="SSF160240">
    <property type="entry name" value="Cation efflux protein cytoplasmic domain-like"/>
    <property type="match status" value="1"/>
</dbReference>
<reference evidence="10" key="1">
    <citation type="submission" date="2009-10" db="EMBL/GenBank/DDBJ databases">
        <title>Complete sequence of Bacillus selenitireducens MLS10.</title>
        <authorList>
            <consortium name="US DOE Joint Genome Institute"/>
            <person name="Lucas S."/>
            <person name="Copeland A."/>
            <person name="Lapidus A."/>
            <person name="Glavina del Rio T."/>
            <person name="Dalin E."/>
            <person name="Tice H."/>
            <person name="Bruce D."/>
            <person name="Goodwin L."/>
            <person name="Pitluck S."/>
            <person name="Sims D."/>
            <person name="Brettin T."/>
            <person name="Detter J.C."/>
            <person name="Han C."/>
            <person name="Larimer F."/>
            <person name="Land M."/>
            <person name="Hauser L."/>
            <person name="Kyrpides N."/>
            <person name="Ovchinnikova G."/>
            <person name="Stolz J."/>
        </authorList>
    </citation>
    <scope>NUCLEOTIDE SEQUENCE [LARGE SCALE GENOMIC DNA]</scope>
    <source>
        <strain evidence="10">MLS10</strain>
    </source>
</reference>
<evidence type="ECO:0000256" key="6">
    <source>
        <dbReference type="ARBA" id="ARBA00023136"/>
    </source>
</evidence>
<keyword evidence="5 7" id="KW-1133">Transmembrane helix</keyword>
<feature type="domain" description="Cation efflux protein cytoplasmic" evidence="9">
    <location>
        <begin position="216"/>
        <end position="294"/>
    </location>
</feature>
<dbReference type="InterPro" id="IPR058533">
    <property type="entry name" value="Cation_efflux_TM"/>
</dbReference>
<name>D6XWU1_BACIE</name>
<evidence type="ECO:0000256" key="7">
    <source>
        <dbReference type="SAM" id="Phobius"/>
    </source>
</evidence>
<keyword evidence="4 7" id="KW-0812">Transmembrane</keyword>
<evidence type="ECO:0000259" key="8">
    <source>
        <dbReference type="Pfam" id="PF01545"/>
    </source>
</evidence>
<dbReference type="Proteomes" id="UP000000271">
    <property type="component" value="Chromosome"/>
</dbReference>
<feature type="transmembrane region" description="Helical" evidence="7">
    <location>
        <begin position="187"/>
        <end position="204"/>
    </location>
</feature>
<feature type="transmembrane region" description="Helical" evidence="7">
    <location>
        <begin position="12"/>
        <end position="32"/>
    </location>
</feature>
<dbReference type="OrthoDB" id="9806522at2"/>
<dbReference type="PANTHER" id="PTHR43840">
    <property type="entry name" value="MITOCHONDRIAL METAL TRANSPORTER 1-RELATED"/>
    <property type="match status" value="1"/>
</dbReference>
<dbReference type="InterPro" id="IPR002524">
    <property type="entry name" value="Cation_efflux"/>
</dbReference>
<dbReference type="STRING" id="439292.Bsel_2415"/>